<dbReference type="SMART" id="SM00249">
    <property type="entry name" value="PHD"/>
    <property type="match status" value="2"/>
</dbReference>
<dbReference type="PROSITE" id="PS00518">
    <property type="entry name" value="ZF_RING_1"/>
    <property type="match status" value="1"/>
</dbReference>
<dbReference type="FunFam" id="3.30.160.60:FF:000074">
    <property type="entry name" value="Tripartite motif containing 66"/>
    <property type="match status" value="1"/>
</dbReference>
<keyword evidence="16" id="KW-1185">Reference proteome</keyword>
<dbReference type="InterPro" id="IPR013083">
    <property type="entry name" value="Znf_RING/FYVE/PHD"/>
</dbReference>
<dbReference type="GO" id="GO:0008270">
    <property type="term" value="F:zinc ion binding"/>
    <property type="evidence" value="ECO:0007669"/>
    <property type="project" value="UniProtKB-KW"/>
</dbReference>
<evidence type="ECO:0000256" key="6">
    <source>
        <dbReference type="ARBA" id="ARBA00023054"/>
    </source>
</evidence>
<dbReference type="CDD" id="cd19829">
    <property type="entry name" value="Bbox2_TIF1b_C-VI"/>
    <property type="match status" value="1"/>
</dbReference>
<evidence type="ECO:0000313" key="16">
    <source>
        <dbReference type="Proteomes" id="UP000515159"/>
    </source>
</evidence>
<dbReference type="PROSITE" id="PS01359">
    <property type="entry name" value="ZF_PHD_1"/>
    <property type="match status" value="1"/>
</dbReference>
<accession>A0A6P8SD42</accession>
<feature type="domain" description="Bromo" evidence="12">
    <location>
        <begin position="692"/>
        <end position="740"/>
    </location>
</feature>
<dbReference type="InterPro" id="IPR001841">
    <property type="entry name" value="Znf_RING"/>
</dbReference>
<dbReference type="PANTHER" id="PTHR45915">
    <property type="entry name" value="TRANSCRIPTION INTERMEDIARY FACTOR"/>
    <property type="match status" value="1"/>
</dbReference>
<sequence length="807" mass="88884">MAATTTTTPTTPTARKSAAGGGGGSSGTTIIAALPPESLELLENCGVCKMSLRTKREPLLLPCLHSVCQACLRPEGQPAATEGASVNCPVCKHQCFQKDIVENYFLRESTTAGGSELQKESSKRCTSCEDNAVATSYCIECTEWLCGTCVGAHQRVKYTKDHTVKVTGASKSNEGERSVFCPLHKHEPLLLFCDTCDTLTCRDCQLQSHNDHQYRFLDDAVKNQRKILAGLVKRLEEKHHVLQMSTMDVRAAIRQVADAQKKVQVDIKMAILHIMKELNKRGKLLVNDVQKVTEGQQERLERQHWSMTRLQGHQEHILRFASWALESDNNTALLLSKKLIYFQLHRALKMTVESVEALGDMKFQWDSDVWTKYAESFGKIVSEKSGVVQNLSGSSTLQSASGLQSVNKRSQNMNSTAGSKHSSTSTTAPQVIDFTEGSSHAFGEGASGYDPNVSGLKRPRSSDGDVNDILKKVPRVSLERLDVDLTPDSQPPVFKVFPGNTTEDFSLIVIERGNMPEEAVVKEETMETMIMPPGAESCEAKPLLLAQDTTTESLITVPQMLVPPNVGATSEASTLEFSTTLPPVASSGALSCKVCQKDGELLACNQCATRFHTDCHLPVVTEPNSMEWKCLLCQDLPVPELPASTGTILQADSSSEKLSPTFQTKCERLLLELLCYEPCRPFHRLSSSSDNKSPIDLTLIRAKLQGKMDPPYCSPDDFVRDVWTMFTNFNRLAEDKEVVQSIIGLQAFFETKLSVQFGDRKFSCILGEVMPEEEQQSESNSLTHRSTPVSTTSESAIPVVKSNLEEE</sequence>
<feature type="region of interest" description="Disordered" evidence="11">
    <location>
        <begin position="772"/>
        <end position="807"/>
    </location>
</feature>
<dbReference type="OrthoDB" id="1870062at2759"/>
<gene>
    <name evidence="17" type="primary">TRIM28</name>
</gene>
<dbReference type="AlphaFoldDB" id="A0A6P8SD42"/>
<dbReference type="Gene3D" id="3.30.40.10">
    <property type="entry name" value="Zinc/RING finger domain, C3HC4 (zinc finger)"/>
    <property type="match status" value="2"/>
</dbReference>
<evidence type="ECO:0000256" key="9">
    <source>
        <dbReference type="PROSITE-ProRule" id="PRU00024"/>
    </source>
</evidence>
<dbReference type="PROSITE" id="PS50089">
    <property type="entry name" value="ZF_RING_2"/>
    <property type="match status" value="1"/>
</dbReference>
<evidence type="ECO:0000256" key="10">
    <source>
        <dbReference type="PROSITE-ProRule" id="PRU00035"/>
    </source>
</evidence>
<evidence type="ECO:0000256" key="7">
    <source>
        <dbReference type="ARBA" id="ARBA00023117"/>
    </source>
</evidence>
<dbReference type="InterPro" id="IPR047058">
    <property type="entry name" value="TIF1b_Bbox2_Znf"/>
</dbReference>
<dbReference type="InterPro" id="IPR019786">
    <property type="entry name" value="Zinc_finger_PHD-type_CS"/>
</dbReference>
<evidence type="ECO:0000259" key="14">
    <source>
        <dbReference type="PROSITE" id="PS50089"/>
    </source>
</evidence>
<keyword evidence="8" id="KW-0539">Nucleus</keyword>
<dbReference type="GO" id="GO:0000785">
    <property type="term" value="C:chromatin"/>
    <property type="evidence" value="ECO:0007669"/>
    <property type="project" value="TreeGrafter"/>
</dbReference>
<keyword evidence="6" id="KW-0175">Coiled coil</keyword>
<feature type="compositionally biased region" description="Low complexity" evidence="11">
    <location>
        <begin position="1"/>
        <end position="18"/>
    </location>
</feature>
<dbReference type="Gene3D" id="1.20.920.10">
    <property type="entry name" value="Bromodomain-like"/>
    <property type="match status" value="1"/>
</dbReference>
<dbReference type="GeneID" id="117367774"/>
<dbReference type="InterPro" id="IPR003649">
    <property type="entry name" value="Bbox_C"/>
</dbReference>
<feature type="compositionally biased region" description="Polar residues" evidence="11">
    <location>
        <begin position="777"/>
        <end position="795"/>
    </location>
</feature>
<dbReference type="SUPFAM" id="SSF57850">
    <property type="entry name" value="RING/U-box"/>
    <property type="match status" value="1"/>
</dbReference>
<evidence type="ECO:0000313" key="17">
    <source>
        <dbReference type="RefSeq" id="XP_033816585.1"/>
    </source>
</evidence>
<dbReference type="InterPro" id="IPR042713">
    <property type="entry name" value="TIF1beta_RING-HC"/>
</dbReference>
<dbReference type="Gene3D" id="3.30.160.60">
    <property type="entry name" value="Classic Zinc Finger"/>
    <property type="match status" value="1"/>
</dbReference>
<organism evidence="16 17">
    <name type="scientific">Geotrypetes seraphini</name>
    <name type="common">Gaboon caecilian</name>
    <name type="synonym">Caecilia seraphini</name>
    <dbReference type="NCBI Taxonomy" id="260995"/>
    <lineage>
        <taxon>Eukaryota</taxon>
        <taxon>Metazoa</taxon>
        <taxon>Chordata</taxon>
        <taxon>Craniata</taxon>
        <taxon>Vertebrata</taxon>
        <taxon>Euteleostomi</taxon>
        <taxon>Amphibia</taxon>
        <taxon>Gymnophiona</taxon>
        <taxon>Geotrypetes</taxon>
    </lineage>
</organism>
<keyword evidence="2" id="KW-0479">Metal-binding</keyword>
<dbReference type="InterPro" id="IPR017907">
    <property type="entry name" value="Znf_RING_CS"/>
</dbReference>
<evidence type="ECO:0000259" key="12">
    <source>
        <dbReference type="PROSITE" id="PS50014"/>
    </source>
</evidence>
<evidence type="ECO:0000256" key="2">
    <source>
        <dbReference type="ARBA" id="ARBA00022723"/>
    </source>
</evidence>
<dbReference type="PANTHER" id="PTHR45915:SF8">
    <property type="entry name" value="TRIPARTITE MOTIF CONTAINING 28"/>
    <property type="match status" value="1"/>
</dbReference>
<protein>
    <submittedName>
        <fullName evidence="17">Transcription intermediary factor 1-beta</fullName>
    </submittedName>
</protein>
<dbReference type="SUPFAM" id="SSF47370">
    <property type="entry name" value="Bromodomain"/>
    <property type="match status" value="1"/>
</dbReference>
<comment type="subcellular location">
    <subcellularLocation>
        <location evidence="1">Nucleus</location>
    </subcellularLocation>
</comment>
<feature type="domain" description="PHD-type" evidence="13">
    <location>
        <begin position="589"/>
        <end position="636"/>
    </location>
</feature>
<evidence type="ECO:0000256" key="1">
    <source>
        <dbReference type="ARBA" id="ARBA00004123"/>
    </source>
</evidence>
<dbReference type="InterPro" id="IPR001965">
    <property type="entry name" value="Znf_PHD"/>
</dbReference>
<dbReference type="RefSeq" id="XP_033816585.1">
    <property type="nucleotide sequence ID" value="XM_033960694.1"/>
</dbReference>
<name>A0A6P8SD42_GEOSA</name>
<feature type="region of interest" description="Disordered" evidence="11">
    <location>
        <begin position="442"/>
        <end position="462"/>
    </location>
</feature>
<evidence type="ECO:0000256" key="11">
    <source>
        <dbReference type="SAM" id="MobiDB-lite"/>
    </source>
</evidence>
<keyword evidence="7 10" id="KW-0103">Bromodomain</keyword>
<dbReference type="InterPro" id="IPR036427">
    <property type="entry name" value="Bromodomain-like_sf"/>
</dbReference>
<dbReference type="GO" id="GO:0005634">
    <property type="term" value="C:nucleus"/>
    <property type="evidence" value="ECO:0007669"/>
    <property type="project" value="UniProtKB-SubCell"/>
</dbReference>
<dbReference type="Pfam" id="PF14634">
    <property type="entry name" value="zf-RING_5"/>
    <property type="match status" value="1"/>
</dbReference>
<dbReference type="CDD" id="cd16765">
    <property type="entry name" value="RING-HC_TIF1beta"/>
    <property type="match status" value="1"/>
</dbReference>
<dbReference type="SMART" id="SM00184">
    <property type="entry name" value="RING"/>
    <property type="match status" value="2"/>
</dbReference>
<feature type="region of interest" description="Disordered" evidence="11">
    <location>
        <begin position="1"/>
        <end position="30"/>
    </location>
</feature>
<dbReference type="SMART" id="SM00502">
    <property type="entry name" value="BBC"/>
    <property type="match status" value="1"/>
</dbReference>
<keyword evidence="5" id="KW-0862">Zinc</keyword>
<feature type="domain" description="B box-type" evidence="15">
    <location>
        <begin position="176"/>
        <end position="217"/>
    </location>
</feature>
<dbReference type="FunCoup" id="A0A6P8SD42">
    <property type="interactions" value="2601"/>
</dbReference>
<dbReference type="PROSITE" id="PS50016">
    <property type="entry name" value="ZF_PHD_2"/>
    <property type="match status" value="1"/>
</dbReference>
<reference evidence="17" key="1">
    <citation type="submission" date="2025-08" db="UniProtKB">
        <authorList>
            <consortium name="RefSeq"/>
        </authorList>
    </citation>
    <scope>IDENTIFICATION</scope>
</reference>
<dbReference type="SMART" id="SM00336">
    <property type="entry name" value="BBOX"/>
    <property type="match status" value="2"/>
</dbReference>
<evidence type="ECO:0000256" key="5">
    <source>
        <dbReference type="ARBA" id="ARBA00022833"/>
    </source>
</evidence>
<feature type="domain" description="B box-type" evidence="15">
    <location>
        <begin position="120"/>
        <end position="167"/>
    </location>
</feature>
<feature type="domain" description="RING-type" evidence="14">
    <location>
        <begin position="45"/>
        <end position="92"/>
    </location>
</feature>
<dbReference type="CTD" id="10155"/>
<dbReference type="InterPro" id="IPR000315">
    <property type="entry name" value="Znf_B-box"/>
</dbReference>
<dbReference type="PROSITE" id="PS50119">
    <property type="entry name" value="ZF_BBOX"/>
    <property type="match status" value="2"/>
</dbReference>
<evidence type="ECO:0000259" key="15">
    <source>
        <dbReference type="PROSITE" id="PS50119"/>
    </source>
</evidence>
<dbReference type="Proteomes" id="UP000515159">
    <property type="component" value="Chromosome 10"/>
</dbReference>
<dbReference type="SUPFAM" id="SSF57845">
    <property type="entry name" value="B-box zinc-binding domain"/>
    <property type="match status" value="1"/>
</dbReference>
<keyword evidence="3" id="KW-0677">Repeat</keyword>
<dbReference type="PROSITE" id="PS50014">
    <property type="entry name" value="BROMODOMAIN_2"/>
    <property type="match status" value="1"/>
</dbReference>
<dbReference type="InterPro" id="IPR019787">
    <property type="entry name" value="Znf_PHD-finger"/>
</dbReference>
<dbReference type="KEGG" id="gsh:117367774"/>
<evidence type="ECO:0000256" key="4">
    <source>
        <dbReference type="ARBA" id="ARBA00022771"/>
    </source>
</evidence>
<feature type="region of interest" description="Disordered" evidence="11">
    <location>
        <begin position="399"/>
        <end position="427"/>
    </location>
</feature>
<dbReference type="InterPro" id="IPR001487">
    <property type="entry name" value="Bromodomain"/>
</dbReference>
<keyword evidence="4 9" id="KW-0863">Zinc-finger</keyword>
<evidence type="ECO:0000259" key="13">
    <source>
        <dbReference type="PROSITE" id="PS50016"/>
    </source>
</evidence>
<dbReference type="InParanoid" id="A0A6P8SD42"/>
<dbReference type="SUPFAM" id="SSF57903">
    <property type="entry name" value="FYVE/PHD zinc finger"/>
    <property type="match status" value="1"/>
</dbReference>
<proteinExistence type="predicted"/>
<dbReference type="Pfam" id="PF00628">
    <property type="entry name" value="PHD"/>
    <property type="match status" value="1"/>
</dbReference>
<evidence type="ECO:0000256" key="3">
    <source>
        <dbReference type="ARBA" id="ARBA00022737"/>
    </source>
</evidence>
<dbReference type="SMART" id="SM00297">
    <property type="entry name" value="BROMO"/>
    <property type="match status" value="1"/>
</dbReference>
<dbReference type="InterPro" id="IPR011011">
    <property type="entry name" value="Znf_FYVE_PHD"/>
</dbReference>
<evidence type="ECO:0000256" key="8">
    <source>
        <dbReference type="ARBA" id="ARBA00023242"/>
    </source>
</evidence>
<dbReference type="Pfam" id="PF00643">
    <property type="entry name" value="zf-B_box"/>
    <property type="match status" value="1"/>
</dbReference>